<evidence type="ECO:0000313" key="8">
    <source>
        <dbReference type="Proteomes" id="UP000283269"/>
    </source>
</evidence>
<dbReference type="Pfam" id="PF21720">
    <property type="entry name" value="MIOS_WD40"/>
    <property type="match status" value="1"/>
</dbReference>
<dbReference type="OrthoDB" id="341486at2759"/>
<dbReference type="Pfam" id="PF17034">
    <property type="entry name" value="zinc_ribbon_16"/>
    <property type="match status" value="1"/>
</dbReference>
<sequence>MVQPDKRLLWHPRYDDKFVVGGGSQITLYEWAAEYPEIRHVTSQHDLQFMKCFAWSPDPLFDDLIAVGLSTGKVDLIRLEAGKQAQRKNVLSSGPSVTLPVRNSRSCNALAFNPVDPNYLAVGLDKVRGDASLVIWDISTFALSLSLPMHQADVSSVLNTMAPLSSRTQPLLPRVENQTRIDARIIQQYAPTEVVSSLSFLPDSSNLLLAGLSQRWLRLFDLRSPTATVVNVASKVYGIATDPFDQHRIACFSDTAITVWDARRLGQPLLTFSEKDALADGAQVKAGGGIAYANIEFSNTRRECLATLEKDANYVRFWDLRESRLQAVDGVSGASGAGGSSDGETRTSRESSLAARRSWAANLAWGPASERATQSQSSLKDRDIHRLSSGPGQLTHVLADTRRTKSFPRPLSSFALVPMSRALAKSGDTHYPLASNVMVVNKEGDLELYAIHDTTKQVAWSARGDLAIGAGVGMKVLEGYKEEEIIDVDANADAVGLNEFGYKTGEMERDPMRERVKAKTSRSRSHPSREGSRARGRSANHDGARGAAHRAPALAAAPSNGGSITGGGAPALFGRGDDDGFPALSPSPSPSPAAGAGAGAGNALSHPGTDTAANLSASTVNTAAPVMGGITSFMASHNNPNPNTSGTSSGTASASAHTGPTGLAASRPGKPPRTYSPASIRKYRSGERGEPRALARRSLSRADTVPIDDEAAGNDAGAAGGDGSGRHGEDASAAAQNTRRDEPPATTTTPAAGILQERPTTSMRVSRMREREARKQGVMHVVQDDISMIIRRRAKAGYGLSQPQHNIAVTQDDHEPSDGTTQHLSELWAWIYHSQEVLCVPTPRLHGYDFSYHGLLGIWEGFSPSSNSFQQPIIDDLQRSLLLDLPGTAQQQQGYHHTHTNSTGSTGGYPHRGLGLNSQRSRSPAEDWYGNWSAALTTLAARRGVDQLSWKPPVPTAKLVQRQIALQLCGWSLREEELGAAIKRWEKEGKLSRAACWLVFSGQYSKAVDLLMRSDDETHQMMSGTVAALAPLSSSGSSRGIDLREHYGRLIIRLHDPYFRVMLTHLALGDWTEVLEEEVIPFRERIAIAFQFLDDKSLSSYLKRTVKHARLHGDIDALIITGLTPAGMNILQAYLDRTGDVQSAAILSSYVCPQRFRDKRAERWLEAYRDLLDGFKLHHLRVGLDIERGQILHEAIQNGDMPPEEWAPRQILIRCHYCSKPVSAPAVGVGLGQPQKGRQPTACSNCGRELPRCSVCLMTLSIVHDAAREIDLGYTHHRDTFDDAIVICQTCRHGGHAVHILEWFTGEDGRRTHDICPVADCECRCADEF</sequence>
<gene>
    <name evidence="7" type="ORF">CVT25_006094</name>
</gene>
<feature type="compositionally biased region" description="Low complexity" evidence="4">
    <location>
        <begin position="545"/>
        <end position="562"/>
    </location>
</feature>
<dbReference type="Proteomes" id="UP000283269">
    <property type="component" value="Unassembled WGS sequence"/>
</dbReference>
<evidence type="ECO:0000256" key="3">
    <source>
        <dbReference type="ARBA" id="ARBA00022737"/>
    </source>
</evidence>
<dbReference type="CDD" id="cd16691">
    <property type="entry name" value="mRING-H2-C3H3C2_Mio"/>
    <property type="match status" value="1"/>
</dbReference>
<dbReference type="Gene3D" id="2.130.10.10">
    <property type="entry name" value="YVTN repeat-like/Quinoprotein amine dehydrogenase"/>
    <property type="match status" value="2"/>
</dbReference>
<dbReference type="InterPro" id="IPR049092">
    <property type="entry name" value="MIOS_a-sol"/>
</dbReference>
<dbReference type="SMART" id="SM00320">
    <property type="entry name" value="WD40"/>
    <property type="match status" value="3"/>
</dbReference>
<keyword evidence="8" id="KW-1185">Reference proteome</keyword>
<dbReference type="EMBL" id="NHYD01003917">
    <property type="protein sequence ID" value="PPQ70013.1"/>
    <property type="molecule type" value="Genomic_DNA"/>
</dbReference>
<feature type="compositionally biased region" description="Basic and acidic residues" evidence="4">
    <location>
        <begin position="506"/>
        <end position="517"/>
    </location>
</feature>
<dbReference type="PANTHER" id="PTHR16453:SF9">
    <property type="entry name" value="GATOR COMPLEX PROTEIN MIOS"/>
    <property type="match status" value="1"/>
</dbReference>
<dbReference type="PANTHER" id="PTHR16453">
    <property type="entry name" value="WD40 DOMAIN-CONTAINING PROTEIN MIO FAMILY MEMBER"/>
    <property type="match status" value="1"/>
</dbReference>
<feature type="region of interest" description="Disordered" evidence="4">
    <location>
        <begin position="633"/>
        <end position="765"/>
    </location>
</feature>
<evidence type="ECO:0000256" key="2">
    <source>
        <dbReference type="ARBA" id="ARBA00022574"/>
    </source>
</evidence>
<dbReference type="STRING" id="93625.A0A409VUU6"/>
<feature type="compositionally biased region" description="Basic and acidic residues" evidence="4">
    <location>
        <begin position="684"/>
        <end position="693"/>
    </location>
</feature>
<feature type="region of interest" description="Disordered" evidence="4">
    <location>
        <begin position="891"/>
        <end position="922"/>
    </location>
</feature>
<dbReference type="InParanoid" id="A0A409VUU6"/>
<dbReference type="InterPro" id="IPR015943">
    <property type="entry name" value="WD40/YVTN_repeat-like_dom_sf"/>
</dbReference>
<dbReference type="InterPro" id="IPR001680">
    <property type="entry name" value="WD40_rpt"/>
</dbReference>
<evidence type="ECO:0000313" key="7">
    <source>
        <dbReference type="EMBL" id="PPQ70013.1"/>
    </source>
</evidence>
<comment type="similarity">
    <text evidence="1">Belongs to the WD repeat mio family.</text>
</comment>
<protein>
    <submittedName>
        <fullName evidence="7">Uncharacterized protein</fullName>
    </submittedName>
</protein>
<evidence type="ECO:0000259" key="6">
    <source>
        <dbReference type="Pfam" id="PF21719"/>
    </source>
</evidence>
<proteinExistence type="inferred from homology"/>
<dbReference type="GO" id="GO:0005737">
    <property type="term" value="C:cytoplasm"/>
    <property type="evidence" value="ECO:0007669"/>
    <property type="project" value="TreeGrafter"/>
</dbReference>
<keyword evidence="3" id="KW-0677">Repeat</keyword>
<feature type="domain" description="GATOR2 complex protein MIO zinc-ribbon like" evidence="5">
    <location>
        <begin position="1239"/>
        <end position="1326"/>
    </location>
</feature>
<feature type="compositionally biased region" description="Low complexity" evidence="4">
    <location>
        <begin position="636"/>
        <end position="662"/>
    </location>
</feature>
<keyword evidence="2" id="KW-0853">WD repeat</keyword>
<evidence type="ECO:0000259" key="5">
    <source>
        <dbReference type="Pfam" id="PF17034"/>
    </source>
</evidence>
<dbReference type="Pfam" id="PF21719">
    <property type="entry name" value="MIOS_a-sol"/>
    <property type="match status" value="1"/>
</dbReference>
<dbReference type="SUPFAM" id="SSF50978">
    <property type="entry name" value="WD40 repeat-like"/>
    <property type="match status" value="1"/>
</dbReference>
<name>A0A409VUU6_PSICY</name>
<feature type="region of interest" description="Disordered" evidence="4">
    <location>
        <begin position="366"/>
        <end position="395"/>
    </location>
</feature>
<feature type="region of interest" description="Disordered" evidence="4">
    <location>
        <begin position="506"/>
        <end position="613"/>
    </location>
</feature>
<evidence type="ECO:0000256" key="1">
    <source>
        <dbReference type="ARBA" id="ARBA00009713"/>
    </source>
</evidence>
<organism evidence="7 8">
    <name type="scientific">Psilocybe cyanescens</name>
    <dbReference type="NCBI Taxonomy" id="93625"/>
    <lineage>
        <taxon>Eukaryota</taxon>
        <taxon>Fungi</taxon>
        <taxon>Dikarya</taxon>
        <taxon>Basidiomycota</taxon>
        <taxon>Agaricomycotina</taxon>
        <taxon>Agaricomycetes</taxon>
        <taxon>Agaricomycetidae</taxon>
        <taxon>Agaricales</taxon>
        <taxon>Agaricineae</taxon>
        <taxon>Strophariaceae</taxon>
        <taxon>Psilocybe</taxon>
    </lineage>
</organism>
<dbReference type="InterPro" id="IPR036322">
    <property type="entry name" value="WD40_repeat_dom_sf"/>
</dbReference>
<reference evidence="7 8" key="1">
    <citation type="journal article" date="2018" name="Evol. Lett.">
        <title>Horizontal gene cluster transfer increased hallucinogenic mushroom diversity.</title>
        <authorList>
            <person name="Reynolds H.T."/>
            <person name="Vijayakumar V."/>
            <person name="Gluck-Thaler E."/>
            <person name="Korotkin H.B."/>
            <person name="Matheny P.B."/>
            <person name="Slot J.C."/>
        </authorList>
    </citation>
    <scope>NUCLEOTIDE SEQUENCE [LARGE SCALE GENOMIC DNA]</scope>
    <source>
        <strain evidence="7 8">2631</strain>
    </source>
</reference>
<feature type="compositionally biased region" description="Basic and acidic residues" evidence="4">
    <location>
        <begin position="527"/>
        <end position="544"/>
    </location>
</feature>
<dbReference type="InterPro" id="IPR037593">
    <property type="entry name" value="MIOS/Sea4"/>
</dbReference>
<dbReference type="InterPro" id="IPR031488">
    <property type="entry name" value="Zn_ribbon_mio"/>
</dbReference>
<feature type="region of interest" description="Disordered" evidence="4">
    <location>
        <begin position="331"/>
        <end position="351"/>
    </location>
</feature>
<feature type="domain" description="MIOS-like alpha-solenoid" evidence="6">
    <location>
        <begin position="959"/>
        <end position="1092"/>
    </location>
</feature>
<comment type="caution">
    <text evidence="7">The sequence shown here is derived from an EMBL/GenBank/DDBJ whole genome shotgun (WGS) entry which is preliminary data.</text>
</comment>
<dbReference type="GO" id="GO:1904263">
    <property type="term" value="P:positive regulation of TORC1 signaling"/>
    <property type="evidence" value="ECO:0007669"/>
    <property type="project" value="TreeGrafter"/>
</dbReference>
<evidence type="ECO:0000256" key="4">
    <source>
        <dbReference type="SAM" id="MobiDB-lite"/>
    </source>
</evidence>
<accession>A0A409VUU6</accession>